<gene>
    <name evidence="4" type="ORF">PGLA1383_LOCUS3016</name>
</gene>
<dbReference type="Gene3D" id="2.60.120.200">
    <property type="match status" value="1"/>
</dbReference>
<sequence>MAVTRTATVYWLLLVAALLPRIADSSEAEAEAADSRGRTLRCAASPNDSRCLKPSTDHSMLQVNYRGGLSSTLVQQVQKADCCSGCPGKPFCSPQSQNCYLSKNKDYYRSCSGAGDGGLAPAPPPGDGGLAPAPAQGGGFAECCAACAGGFCSPISKNCYTARAKDYYEKCSGVDDAVELGEMVWSDEFDDVTGSGRVNSSNWRYNNGDNPNNQELQYYTDKPDNSHLQDGVLKITAKCENYKDKWSYTSARLVTKDLADWGPGHRVHVRAKLPTGRGTWPAIWMLPSHDAYGGWPNSGEIDIVETVGCTSGKVYGTVHTGAYNHMKNTQKGSHYFTDFSEWHNYTIDWLDSHMKWYVDGQLYHTFAPDTGSSDRWPFSQKFYLILNVAVGGSWGGFCLSGGPSCSQENEFGTDQTMQVDFVRIHKLIPKIEG</sequence>
<accession>A0A813D948</accession>
<dbReference type="GO" id="GO:0005975">
    <property type="term" value="P:carbohydrate metabolic process"/>
    <property type="evidence" value="ECO:0007669"/>
    <property type="project" value="InterPro"/>
</dbReference>
<evidence type="ECO:0000256" key="1">
    <source>
        <dbReference type="ARBA" id="ARBA00006865"/>
    </source>
</evidence>
<keyword evidence="2" id="KW-0732">Signal</keyword>
<proteinExistence type="inferred from homology"/>
<organism evidence="4 5">
    <name type="scientific">Polarella glacialis</name>
    <name type="common">Dinoflagellate</name>
    <dbReference type="NCBI Taxonomy" id="89957"/>
    <lineage>
        <taxon>Eukaryota</taxon>
        <taxon>Sar</taxon>
        <taxon>Alveolata</taxon>
        <taxon>Dinophyceae</taxon>
        <taxon>Suessiales</taxon>
        <taxon>Suessiaceae</taxon>
        <taxon>Polarella</taxon>
    </lineage>
</organism>
<evidence type="ECO:0000256" key="2">
    <source>
        <dbReference type="SAM" id="SignalP"/>
    </source>
</evidence>
<feature type="chain" id="PRO_5032501711" description="GH16 domain-containing protein" evidence="2">
    <location>
        <begin position="26"/>
        <end position="433"/>
    </location>
</feature>
<protein>
    <recommendedName>
        <fullName evidence="3">GH16 domain-containing protein</fullName>
    </recommendedName>
</protein>
<dbReference type="AlphaFoldDB" id="A0A813D948"/>
<feature type="domain" description="GH16" evidence="3">
    <location>
        <begin position="165"/>
        <end position="430"/>
    </location>
</feature>
<comment type="caution">
    <text evidence="4">The sequence shown here is derived from an EMBL/GenBank/DDBJ whole genome shotgun (WGS) entry which is preliminary data.</text>
</comment>
<dbReference type="CDD" id="cd08023">
    <property type="entry name" value="GH16_laminarinase_like"/>
    <property type="match status" value="1"/>
</dbReference>
<feature type="signal peptide" evidence="2">
    <location>
        <begin position="1"/>
        <end position="25"/>
    </location>
</feature>
<keyword evidence="5" id="KW-1185">Reference proteome</keyword>
<evidence type="ECO:0000313" key="4">
    <source>
        <dbReference type="EMBL" id="CAE8584074.1"/>
    </source>
</evidence>
<dbReference type="InterPro" id="IPR050546">
    <property type="entry name" value="Glycosyl_Hydrlase_16"/>
</dbReference>
<evidence type="ECO:0000259" key="3">
    <source>
        <dbReference type="PROSITE" id="PS51762"/>
    </source>
</evidence>
<dbReference type="InterPro" id="IPR013320">
    <property type="entry name" value="ConA-like_dom_sf"/>
</dbReference>
<dbReference type="PANTHER" id="PTHR10963">
    <property type="entry name" value="GLYCOSYL HYDROLASE-RELATED"/>
    <property type="match status" value="1"/>
</dbReference>
<dbReference type="InterPro" id="IPR000757">
    <property type="entry name" value="Beta-glucanase-like"/>
</dbReference>
<dbReference type="PROSITE" id="PS51762">
    <property type="entry name" value="GH16_2"/>
    <property type="match status" value="1"/>
</dbReference>
<dbReference type="Proteomes" id="UP000654075">
    <property type="component" value="Unassembled WGS sequence"/>
</dbReference>
<comment type="similarity">
    <text evidence="1">Belongs to the glycosyl hydrolase 16 family.</text>
</comment>
<dbReference type="GO" id="GO:0004553">
    <property type="term" value="F:hydrolase activity, hydrolyzing O-glycosyl compounds"/>
    <property type="evidence" value="ECO:0007669"/>
    <property type="project" value="InterPro"/>
</dbReference>
<dbReference type="Pfam" id="PF00722">
    <property type="entry name" value="Glyco_hydro_16"/>
    <property type="match status" value="1"/>
</dbReference>
<reference evidence="4" key="1">
    <citation type="submission" date="2021-02" db="EMBL/GenBank/DDBJ databases">
        <authorList>
            <person name="Dougan E. K."/>
            <person name="Rhodes N."/>
            <person name="Thang M."/>
            <person name="Chan C."/>
        </authorList>
    </citation>
    <scope>NUCLEOTIDE SEQUENCE</scope>
</reference>
<dbReference type="OrthoDB" id="419959at2759"/>
<evidence type="ECO:0000313" key="5">
    <source>
        <dbReference type="Proteomes" id="UP000654075"/>
    </source>
</evidence>
<dbReference type="SUPFAM" id="SSF49899">
    <property type="entry name" value="Concanavalin A-like lectins/glucanases"/>
    <property type="match status" value="1"/>
</dbReference>
<dbReference type="EMBL" id="CAJNNV010001000">
    <property type="protein sequence ID" value="CAE8584074.1"/>
    <property type="molecule type" value="Genomic_DNA"/>
</dbReference>
<name>A0A813D948_POLGL</name>
<dbReference type="PANTHER" id="PTHR10963:SF55">
    <property type="entry name" value="GLYCOSIDE HYDROLASE FAMILY 16 PROTEIN"/>
    <property type="match status" value="1"/>
</dbReference>